<organism evidence="2">
    <name type="scientific">Salmonella diarizonae</name>
    <dbReference type="NCBI Taxonomy" id="59204"/>
    <lineage>
        <taxon>Bacteria</taxon>
        <taxon>Pseudomonadati</taxon>
        <taxon>Pseudomonadota</taxon>
        <taxon>Gammaproteobacteria</taxon>
        <taxon>Enterobacterales</taxon>
        <taxon>Enterobacteriaceae</taxon>
        <taxon>Salmonella</taxon>
    </lineage>
</organism>
<dbReference type="GO" id="GO:0016887">
    <property type="term" value="F:ATP hydrolysis activity"/>
    <property type="evidence" value="ECO:0007669"/>
    <property type="project" value="InterPro"/>
</dbReference>
<gene>
    <name evidence="2" type="ORF">PG27_10125</name>
</gene>
<dbReference type="GO" id="GO:0005524">
    <property type="term" value="F:ATP binding"/>
    <property type="evidence" value="ECO:0007669"/>
    <property type="project" value="UniProtKB-KW"/>
</dbReference>
<dbReference type="InterPro" id="IPR003959">
    <property type="entry name" value="ATPase_AAA_core"/>
</dbReference>
<reference evidence="2" key="1">
    <citation type="submission" date="2018-07" db="EMBL/GenBank/DDBJ databases">
        <authorList>
            <consortium name="GenomeTrakr network: Whole genome sequencing for foodborne pathogen traceback"/>
        </authorList>
    </citation>
    <scope>NUCLEOTIDE SEQUENCE</scope>
    <source>
        <strain evidence="2">CFSAN008697</strain>
    </source>
</reference>
<evidence type="ECO:0000259" key="1">
    <source>
        <dbReference type="Pfam" id="PF13304"/>
    </source>
</evidence>
<proteinExistence type="predicted"/>
<comment type="caution">
    <text evidence="2">The sequence shown here is derived from an EMBL/GenBank/DDBJ whole genome shotgun (WGS) entry which is preliminary data.</text>
</comment>
<dbReference type="PANTHER" id="PTHR43581:SF4">
    <property type="entry name" value="ATP_GTP PHOSPHATASE"/>
    <property type="match status" value="1"/>
</dbReference>
<dbReference type="AlphaFoldDB" id="A0A5U3CZ27"/>
<dbReference type="EMBL" id="AAGLNK010000009">
    <property type="protein sequence ID" value="EBP3693594.1"/>
    <property type="molecule type" value="Genomic_DNA"/>
</dbReference>
<evidence type="ECO:0000313" key="2">
    <source>
        <dbReference type="EMBL" id="EBP3693594.1"/>
    </source>
</evidence>
<dbReference type="SUPFAM" id="SSF52540">
    <property type="entry name" value="P-loop containing nucleoside triphosphate hydrolases"/>
    <property type="match status" value="1"/>
</dbReference>
<name>A0A5U3CZ27_SALDZ</name>
<protein>
    <submittedName>
        <fullName evidence="2">ATP-binding protein</fullName>
    </submittedName>
</protein>
<feature type="domain" description="ATPase AAA-type core" evidence="1">
    <location>
        <begin position="107"/>
        <end position="297"/>
    </location>
</feature>
<dbReference type="Gene3D" id="3.40.50.300">
    <property type="entry name" value="P-loop containing nucleotide triphosphate hydrolases"/>
    <property type="match status" value="1"/>
</dbReference>
<keyword evidence="2" id="KW-0547">Nucleotide-binding</keyword>
<dbReference type="InterPro" id="IPR051396">
    <property type="entry name" value="Bact_Antivir_Def_Nuclease"/>
</dbReference>
<keyword evidence="2" id="KW-0067">ATP-binding</keyword>
<sequence>MEKNININIFLGKNGEGKSSLFEREIKRLYNNTNRNILVVCNSIYSRYKKGEDNGYRYFGLVRGRVEIESTITKFIARSLDDYNYKKISGVLNYLAYEDKIGFNITFNKHYNNDGKKIIEYTDDDRDDPYINAMLDVMKEEEIKTGRKLQFGITYSEVEKFLVENSGKIIYFDESMQDEMVTSKSIFKAIVQNEKKLKRIGLVKKINYFVTKGGVALPIAKMSSGERYLLGLMFFLSTSLSHNTSIFIDEPENSLHPQWQIEYINKILEFIRYENAYYNDDPYENVRINIATHSPLIALFSGEGKNVTLRKFNVKNREAKVIENKDSSVEDIYMDLFNVLTPKSRSLSNHCSELINEFIKDNITYDEAMAKILNYKSISVERKQADFLSKIVGLLELANKNKSGK</sequence>
<dbReference type="InterPro" id="IPR027417">
    <property type="entry name" value="P-loop_NTPase"/>
</dbReference>
<accession>A0A5U3CZ27</accession>
<dbReference type="Pfam" id="PF13304">
    <property type="entry name" value="AAA_21"/>
    <property type="match status" value="1"/>
</dbReference>
<dbReference type="PANTHER" id="PTHR43581">
    <property type="entry name" value="ATP/GTP PHOSPHATASE"/>
    <property type="match status" value="1"/>
</dbReference>